<comment type="subcellular location">
    <subcellularLocation>
        <location evidence="2">Cytoplasmic vesicle membrane</location>
        <topology evidence="2">Single-pass type I membrane protein</topology>
    </subcellularLocation>
    <subcellularLocation>
        <location evidence="4">Golgi apparatus membrane</location>
        <topology evidence="4">Single-pass type I membrane protein</topology>
    </subcellularLocation>
    <subcellularLocation>
        <location evidence="1">Mitochondrion membrane</location>
        <topology evidence="1">Single-pass membrane protein</topology>
    </subcellularLocation>
    <subcellularLocation>
        <location evidence="3">Preautophagosomal structure membrane</location>
        <topology evidence="3">Single-pass type I membrane protein</topology>
    </subcellularLocation>
</comment>
<keyword evidence="7" id="KW-0813">Transport</keyword>
<keyword evidence="9 20" id="KW-0732">Signal</keyword>
<evidence type="ECO:0000313" key="23">
    <source>
        <dbReference type="Proteomes" id="UP000770015"/>
    </source>
</evidence>
<protein>
    <recommendedName>
        <fullName evidence="6">Autophagy-related protein 27</fullName>
    </recommendedName>
</protein>
<keyword evidence="14" id="KW-0496">Mitochondrion</keyword>
<reference evidence="22" key="1">
    <citation type="journal article" date="2021" name="Nat. Commun.">
        <title>Genetic determinants of endophytism in the Arabidopsis root mycobiome.</title>
        <authorList>
            <person name="Mesny F."/>
            <person name="Miyauchi S."/>
            <person name="Thiergart T."/>
            <person name="Pickel B."/>
            <person name="Atanasova L."/>
            <person name="Karlsson M."/>
            <person name="Huettel B."/>
            <person name="Barry K.W."/>
            <person name="Haridas S."/>
            <person name="Chen C."/>
            <person name="Bauer D."/>
            <person name="Andreopoulos W."/>
            <person name="Pangilinan J."/>
            <person name="LaButti K."/>
            <person name="Riley R."/>
            <person name="Lipzen A."/>
            <person name="Clum A."/>
            <person name="Drula E."/>
            <person name="Henrissat B."/>
            <person name="Kohler A."/>
            <person name="Grigoriev I.V."/>
            <person name="Martin F.M."/>
            <person name="Hacquard S."/>
        </authorList>
    </citation>
    <scope>NUCLEOTIDE SEQUENCE</scope>
    <source>
        <strain evidence="22">MPI-SDFR-AT-0117</strain>
    </source>
</reference>
<dbReference type="SUPFAM" id="SSF50911">
    <property type="entry name" value="Mannose 6-phosphate receptor domain"/>
    <property type="match status" value="1"/>
</dbReference>
<name>A0A9P8V6G7_9PEZI</name>
<evidence type="ECO:0000256" key="16">
    <source>
        <dbReference type="ARBA" id="ARBA00023157"/>
    </source>
</evidence>
<evidence type="ECO:0000256" key="4">
    <source>
        <dbReference type="ARBA" id="ARBA00004614"/>
    </source>
</evidence>
<evidence type="ECO:0000256" key="11">
    <source>
        <dbReference type="ARBA" id="ARBA00022989"/>
    </source>
</evidence>
<dbReference type="InterPro" id="IPR018939">
    <property type="entry name" value="Autophagy-rel_prot_27"/>
</dbReference>
<dbReference type="PANTHER" id="PTHR15071">
    <property type="entry name" value="MANNOSE-6-PHOSPHATE RECEPTOR FAMILY MEMBER"/>
    <property type="match status" value="1"/>
</dbReference>
<evidence type="ECO:0000256" key="8">
    <source>
        <dbReference type="ARBA" id="ARBA00022692"/>
    </source>
</evidence>
<keyword evidence="23" id="KW-1185">Reference proteome</keyword>
<dbReference type="Gene3D" id="2.70.130.10">
    <property type="entry name" value="Mannose-6-phosphate receptor binding domain"/>
    <property type="match status" value="1"/>
</dbReference>
<evidence type="ECO:0000256" key="17">
    <source>
        <dbReference type="ARBA" id="ARBA00023329"/>
    </source>
</evidence>
<dbReference type="Proteomes" id="UP000770015">
    <property type="component" value="Unassembled WGS sequence"/>
</dbReference>
<dbReference type="GO" id="GO:0015031">
    <property type="term" value="P:protein transport"/>
    <property type="evidence" value="ECO:0007669"/>
    <property type="project" value="UniProtKB-KW"/>
</dbReference>
<keyword evidence="17" id="KW-0968">Cytoplasmic vesicle</keyword>
<dbReference type="OrthoDB" id="29460at2759"/>
<dbReference type="GO" id="GO:0034045">
    <property type="term" value="C:phagophore assembly site membrane"/>
    <property type="evidence" value="ECO:0007669"/>
    <property type="project" value="UniProtKB-SubCell"/>
</dbReference>
<evidence type="ECO:0000313" key="22">
    <source>
        <dbReference type="EMBL" id="KAH6679852.1"/>
    </source>
</evidence>
<dbReference type="AlphaFoldDB" id="A0A9P8V6G7"/>
<keyword evidence="11 19" id="KW-1133">Transmembrane helix</keyword>
<evidence type="ECO:0000256" key="5">
    <source>
        <dbReference type="ARBA" id="ARBA00005363"/>
    </source>
</evidence>
<evidence type="ECO:0000256" key="1">
    <source>
        <dbReference type="ARBA" id="ARBA00004304"/>
    </source>
</evidence>
<evidence type="ECO:0000256" key="2">
    <source>
        <dbReference type="ARBA" id="ARBA00004358"/>
    </source>
</evidence>
<evidence type="ECO:0000256" key="7">
    <source>
        <dbReference type="ARBA" id="ARBA00022448"/>
    </source>
</evidence>
<keyword evidence="16" id="KW-1015">Disulfide bond</keyword>
<dbReference type="InterPro" id="IPR009011">
    <property type="entry name" value="Man6P_isomerase_rcpt-bd_dom_sf"/>
</dbReference>
<comment type="caution">
    <text evidence="22">The sequence shown here is derived from an EMBL/GenBank/DDBJ whole genome shotgun (WGS) entry which is preliminary data.</text>
</comment>
<feature type="compositionally biased region" description="Basic and acidic residues" evidence="18">
    <location>
        <begin position="197"/>
        <end position="228"/>
    </location>
</feature>
<evidence type="ECO:0000256" key="18">
    <source>
        <dbReference type="SAM" id="MobiDB-lite"/>
    </source>
</evidence>
<evidence type="ECO:0000256" key="6">
    <source>
        <dbReference type="ARBA" id="ARBA00013776"/>
    </source>
</evidence>
<gene>
    <name evidence="22" type="ORF">F5X68DRAFT_263595</name>
</gene>
<evidence type="ECO:0000256" key="10">
    <source>
        <dbReference type="ARBA" id="ARBA00022927"/>
    </source>
</evidence>
<keyword evidence="10" id="KW-0653">Protein transport</keyword>
<dbReference type="GO" id="GO:0000139">
    <property type="term" value="C:Golgi membrane"/>
    <property type="evidence" value="ECO:0007669"/>
    <property type="project" value="UniProtKB-SubCell"/>
</dbReference>
<evidence type="ECO:0000256" key="9">
    <source>
        <dbReference type="ARBA" id="ARBA00022729"/>
    </source>
</evidence>
<organism evidence="22 23">
    <name type="scientific">Plectosphaerella plurivora</name>
    <dbReference type="NCBI Taxonomy" id="936078"/>
    <lineage>
        <taxon>Eukaryota</taxon>
        <taxon>Fungi</taxon>
        <taxon>Dikarya</taxon>
        <taxon>Ascomycota</taxon>
        <taxon>Pezizomycotina</taxon>
        <taxon>Sordariomycetes</taxon>
        <taxon>Hypocreomycetidae</taxon>
        <taxon>Glomerellales</taxon>
        <taxon>Plectosphaerellaceae</taxon>
        <taxon>Plectosphaerella</taxon>
    </lineage>
</organism>
<evidence type="ECO:0000256" key="15">
    <source>
        <dbReference type="ARBA" id="ARBA00023136"/>
    </source>
</evidence>
<feature type="chain" id="PRO_5040215546" description="Autophagy-related protein 27" evidence="20">
    <location>
        <begin position="28"/>
        <end position="375"/>
    </location>
</feature>
<dbReference type="EMBL" id="JAGSXJ010000020">
    <property type="protein sequence ID" value="KAH6679852.1"/>
    <property type="molecule type" value="Genomic_DNA"/>
</dbReference>
<keyword evidence="13" id="KW-0333">Golgi apparatus</keyword>
<sequence length="375" mass="41333">MRFSLASPFEAAALLAVLLAPLHVSAGIRCDLIRVDDVNFDLSKLGGPHSVVTSKWHPPTYTNTSYTLDICKPLKRKGNVDKGDECPNGTQVCAIQRRVKPNDDHTDILEVIPIAGELKDHGGGPLDAKFERLKSSDSNSDSGKEGLRIIFNGGKYPLNEKTKRTQKAVIEFICDKEKTGLEGETVPEDLYEATKRKLKAREDAKEGDDKKDDEKKDDGKEGDGKEGEGDGNTDDGTERQITKPDSALLWNSYGAADKDDVDVLRLTWHTKYACEDAYKNPDNDGDKGGDADKPKEDVSSGWGFFTWFILIAFLAIAAYLIFGSWLNYNRYGARGWDLLPHGDTIRDVPYILKDLARSLLNTVQGSGTRGGYSAL</sequence>
<evidence type="ECO:0000256" key="13">
    <source>
        <dbReference type="ARBA" id="ARBA00023034"/>
    </source>
</evidence>
<dbReference type="GO" id="GO:0006914">
    <property type="term" value="P:autophagy"/>
    <property type="evidence" value="ECO:0007669"/>
    <property type="project" value="UniProtKB-KW"/>
</dbReference>
<dbReference type="Pfam" id="PF09451">
    <property type="entry name" value="ATG27"/>
    <property type="match status" value="1"/>
</dbReference>
<proteinExistence type="inferred from homology"/>
<feature type="region of interest" description="Disordered" evidence="18">
    <location>
        <begin position="197"/>
        <end position="241"/>
    </location>
</feature>
<dbReference type="GO" id="GO:0030659">
    <property type="term" value="C:cytoplasmic vesicle membrane"/>
    <property type="evidence" value="ECO:0007669"/>
    <property type="project" value="UniProtKB-SubCell"/>
</dbReference>
<comment type="similarity">
    <text evidence="5">Belongs to the ATG27 family.</text>
</comment>
<keyword evidence="15 19" id="KW-0472">Membrane</keyword>
<evidence type="ECO:0000256" key="3">
    <source>
        <dbReference type="ARBA" id="ARBA00004472"/>
    </source>
</evidence>
<evidence type="ECO:0000259" key="21">
    <source>
        <dbReference type="PROSITE" id="PS51914"/>
    </source>
</evidence>
<dbReference type="PANTHER" id="PTHR15071:SF13">
    <property type="entry name" value="AUTOPHAGY-RELATED PROTEIN 27"/>
    <property type="match status" value="1"/>
</dbReference>
<dbReference type="GO" id="GO:0031966">
    <property type="term" value="C:mitochondrial membrane"/>
    <property type="evidence" value="ECO:0007669"/>
    <property type="project" value="UniProtKB-SubCell"/>
</dbReference>
<evidence type="ECO:0000256" key="14">
    <source>
        <dbReference type="ARBA" id="ARBA00023128"/>
    </source>
</evidence>
<evidence type="ECO:0000256" key="19">
    <source>
        <dbReference type="SAM" id="Phobius"/>
    </source>
</evidence>
<dbReference type="PROSITE" id="PS51914">
    <property type="entry name" value="MRH"/>
    <property type="match status" value="1"/>
</dbReference>
<evidence type="ECO:0000256" key="12">
    <source>
        <dbReference type="ARBA" id="ARBA00023006"/>
    </source>
</evidence>
<keyword evidence="8 19" id="KW-0812">Transmembrane</keyword>
<feature type="signal peptide" evidence="20">
    <location>
        <begin position="1"/>
        <end position="27"/>
    </location>
</feature>
<accession>A0A9P8V6G7</accession>
<keyword evidence="12" id="KW-0072">Autophagy</keyword>
<feature type="transmembrane region" description="Helical" evidence="19">
    <location>
        <begin position="302"/>
        <end position="322"/>
    </location>
</feature>
<feature type="domain" description="MRH" evidence="21">
    <location>
        <begin position="28"/>
        <end position="276"/>
    </location>
</feature>
<evidence type="ECO:0000256" key="20">
    <source>
        <dbReference type="SAM" id="SignalP"/>
    </source>
</evidence>
<dbReference type="InterPro" id="IPR044865">
    <property type="entry name" value="MRH_dom"/>
</dbReference>